<dbReference type="SUPFAM" id="SSF103473">
    <property type="entry name" value="MFS general substrate transporter"/>
    <property type="match status" value="1"/>
</dbReference>
<protein>
    <recommendedName>
        <fullName evidence="7">Major facilitator superfamily (MFS) profile domain-containing protein</fullName>
    </recommendedName>
</protein>
<dbReference type="eggNOG" id="KOG0254">
    <property type="taxonomic scope" value="Eukaryota"/>
</dbReference>
<dbReference type="Proteomes" id="UP000019471">
    <property type="component" value="Unassembled WGS sequence"/>
</dbReference>
<keyword evidence="5 6" id="KW-0472">Membrane</keyword>
<dbReference type="PROSITE" id="PS50850">
    <property type="entry name" value="MFS"/>
    <property type="match status" value="1"/>
</dbReference>
<dbReference type="OrthoDB" id="6612291at2759"/>
<keyword evidence="3 6" id="KW-0812">Transmembrane</keyword>
<dbReference type="Gene3D" id="1.20.1250.20">
    <property type="entry name" value="MFS general substrate transporter like domains"/>
    <property type="match status" value="1"/>
</dbReference>
<dbReference type="GO" id="GO:0016020">
    <property type="term" value="C:membrane"/>
    <property type="evidence" value="ECO:0007669"/>
    <property type="project" value="UniProtKB-SubCell"/>
</dbReference>
<dbReference type="EMBL" id="AMGX01000002">
    <property type="protein sequence ID" value="EXJ75447.1"/>
    <property type="molecule type" value="Genomic_DNA"/>
</dbReference>
<feature type="transmembrane region" description="Helical" evidence="6">
    <location>
        <begin position="134"/>
        <end position="154"/>
    </location>
</feature>
<feature type="transmembrane region" description="Helical" evidence="6">
    <location>
        <begin position="104"/>
        <end position="128"/>
    </location>
</feature>
<gene>
    <name evidence="8" type="ORF">A1O5_02143</name>
</gene>
<name>W9X4M2_9EURO</name>
<proteinExistence type="inferred from homology"/>
<dbReference type="GO" id="GO:0005351">
    <property type="term" value="F:carbohydrate:proton symporter activity"/>
    <property type="evidence" value="ECO:0007669"/>
    <property type="project" value="TreeGrafter"/>
</dbReference>
<evidence type="ECO:0000256" key="3">
    <source>
        <dbReference type="ARBA" id="ARBA00022692"/>
    </source>
</evidence>
<comment type="caution">
    <text evidence="8">The sequence shown here is derived from an EMBL/GenBank/DDBJ whole genome shotgun (WGS) entry which is preliminary data.</text>
</comment>
<dbReference type="InterPro" id="IPR005828">
    <property type="entry name" value="MFS_sugar_transport-like"/>
</dbReference>
<evidence type="ECO:0000256" key="2">
    <source>
        <dbReference type="ARBA" id="ARBA00010992"/>
    </source>
</evidence>
<feature type="transmembrane region" description="Helical" evidence="6">
    <location>
        <begin position="351"/>
        <end position="375"/>
    </location>
</feature>
<feature type="transmembrane region" description="Helical" evidence="6">
    <location>
        <begin position="450"/>
        <end position="469"/>
    </location>
</feature>
<feature type="transmembrane region" description="Helical" evidence="6">
    <location>
        <begin position="72"/>
        <end position="92"/>
    </location>
</feature>
<feature type="transmembrane region" description="Helical" evidence="6">
    <location>
        <begin position="420"/>
        <end position="444"/>
    </location>
</feature>
<dbReference type="InterPro" id="IPR050360">
    <property type="entry name" value="MFS_Sugar_Transporters"/>
</dbReference>
<evidence type="ECO:0000256" key="4">
    <source>
        <dbReference type="ARBA" id="ARBA00022989"/>
    </source>
</evidence>
<feature type="transmembrane region" description="Helical" evidence="6">
    <location>
        <begin position="25"/>
        <end position="52"/>
    </location>
</feature>
<evidence type="ECO:0000256" key="1">
    <source>
        <dbReference type="ARBA" id="ARBA00004141"/>
    </source>
</evidence>
<evidence type="ECO:0000256" key="6">
    <source>
        <dbReference type="SAM" id="Phobius"/>
    </source>
</evidence>
<feature type="transmembrane region" description="Helical" evidence="6">
    <location>
        <begin position="161"/>
        <end position="188"/>
    </location>
</feature>
<dbReference type="RefSeq" id="XP_007740949.1">
    <property type="nucleotide sequence ID" value="XM_007742759.1"/>
</dbReference>
<feature type="transmembrane region" description="Helical" evidence="6">
    <location>
        <begin position="194"/>
        <end position="215"/>
    </location>
</feature>
<dbReference type="PANTHER" id="PTHR48022:SF11">
    <property type="entry name" value="MONOSACCHARIDE TRANSPORTER (HXT8), PUTATIVE (AFU_ORTHOLOGUE AFUA_2G08120)-RELATED"/>
    <property type="match status" value="1"/>
</dbReference>
<feature type="transmembrane region" description="Helical" evidence="6">
    <location>
        <begin position="387"/>
        <end position="408"/>
    </location>
</feature>
<evidence type="ECO:0000313" key="9">
    <source>
        <dbReference type="Proteomes" id="UP000019471"/>
    </source>
</evidence>
<comment type="similarity">
    <text evidence="2">Belongs to the major facilitator superfamily. Sugar transporter (TC 2.A.1.1) family.</text>
</comment>
<feature type="domain" description="Major facilitator superfamily (MFS) profile" evidence="7">
    <location>
        <begin position="30"/>
        <end position="473"/>
    </location>
</feature>
<accession>W9X4M2</accession>
<evidence type="ECO:0000256" key="5">
    <source>
        <dbReference type="ARBA" id="ARBA00023136"/>
    </source>
</evidence>
<sequence length="509" mass="55861">MTKAETLSETVEHGPGLVAREKLYLYNYFIVAIIAIGATASGMMTGIMSTALGQPTFLEYFHFNTASSHDTALIGAINGVYFGGAFFGSFNASYVADRWGRKTALMVTAFVATVGSGLIAGSVHIAMLLVFRTIAGWTSGAYITICCLSLSELAPPHHRGLMVALVGILNCLGYVISNWLGVAFYFVPAGGVQWRIPFALCCVPSLVVFGSVSFVPESPRWLVMKDRHLDAAAVLNKLHCRVGDEQSQDFVRLELQQMKRQIEFERNNEISWWQMLTAKHYRRRLVLCIMTMLMAQSAGNVVIVVYGPVIYESLGFGPVAQLCLTAGYATSGMVDNFIGSFFIDRIGRVRMMIIGIVAQLVLLAIATGLIAAYAGTTNFPAQRAVVAIFWLFMLSYGALVEGAAFTYISEIWPAHLRARGSAIGIATLYLIDMVYVEASLYAFSTIGWKFYLTFLACGTVFLFIFILLAKETKGKPLEEIGKLFGDDLIVKTQDEMIKAEKEVFGCENL</sequence>
<evidence type="ECO:0000313" key="8">
    <source>
        <dbReference type="EMBL" id="EXJ75447.1"/>
    </source>
</evidence>
<dbReference type="PANTHER" id="PTHR48022">
    <property type="entry name" value="PLASTIDIC GLUCOSE TRANSPORTER 4"/>
    <property type="match status" value="1"/>
</dbReference>
<dbReference type="Pfam" id="PF00083">
    <property type="entry name" value="Sugar_tr"/>
    <property type="match status" value="1"/>
</dbReference>
<keyword evidence="9" id="KW-1185">Reference proteome</keyword>
<feature type="transmembrane region" description="Helical" evidence="6">
    <location>
        <begin position="285"/>
        <end position="307"/>
    </location>
</feature>
<dbReference type="InterPro" id="IPR005829">
    <property type="entry name" value="Sugar_transporter_CS"/>
</dbReference>
<comment type="subcellular location">
    <subcellularLocation>
        <location evidence="1">Membrane</location>
        <topology evidence="1">Multi-pass membrane protein</topology>
    </subcellularLocation>
</comment>
<organism evidence="8 9">
    <name type="scientific">Cladophialophora psammophila CBS 110553</name>
    <dbReference type="NCBI Taxonomy" id="1182543"/>
    <lineage>
        <taxon>Eukaryota</taxon>
        <taxon>Fungi</taxon>
        <taxon>Dikarya</taxon>
        <taxon>Ascomycota</taxon>
        <taxon>Pezizomycotina</taxon>
        <taxon>Eurotiomycetes</taxon>
        <taxon>Chaetothyriomycetidae</taxon>
        <taxon>Chaetothyriales</taxon>
        <taxon>Herpotrichiellaceae</taxon>
        <taxon>Cladophialophora</taxon>
    </lineage>
</organism>
<dbReference type="AlphaFoldDB" id="W9X4M2"/>
<evidence type="ECO:0000259" key="7">
    <source>
        <dbReference type="PROSITE" id="PS50850"/>
    </source>
</evidence>
<reference evidence="8 9" key="1">
    <citation type="submission" date="2013-03" db="EMBL/GenBank/DDBJ databases">
        <title>The Genome Sequence of Cladophialophora psammophila CBS 110553.</title>
        <authorList>
            <consortium name="The Broad Institute Genomics Platform"/>
            <person name="Cuomo C."/>
            <person name="de Hoog S."/>
            <person name="Gorbushina A."/>
            <person name="Walker B."/>
            <person name="Young S.K."/>
            <person name="Zeng Q."/>
            <person name="Gargeya S."/>
            <person name="Fitzgerald M."/>
            <person name="Haas B."/>
            <person name="Abouelleil A."/>
            <person name="Allen A.W."/>
            <person name="Alvarado L."/>
            <person name="Arachchi H.M."/>
            <person name="Berlin A.M."/>
            <person name="Chapman S.B."/>
            <person name="Gainer-Dewar J."/>
            <person name="Goldberg J."/>
            <person name="Griggs A."/>
            <person name="Gujja S."/>
            <person name="Hansen M."/>
            <person name="Howarth C."/>
            <person name="Imamovic A."/>
            <person name="Ireland A."/>
            <person name="Larimer J."/>
            <person name="McCowan C."/>
            <person name="Murphy C."/>
            <person name="Pearson M."/>
            <person name="Poon T.W."/>
            <person name="Priest M."/>
            <person name="Roberts A."/>
            <person name="Saif S."/>
            <person name="Shea T."/>
            <person name="Sisk P."/>
            <person name="Sykes S."/>
            <person name="Wortman J."/>
            <person name="Nusbaum C."/>
            <person name="Birren B."/>
        </authorList>
    </citation>
    <scope>NUCLEOTIDE SEQUENCE [LARGE SCALE GENOMIC DNA]</scope>
    <source>
        <strain evidence="8 9">CBS 110553</strain>
    </source>
</reference>
<dbReference type="GeneID" id="19186876"/>
<dbReference type="InterPro" id="IPR036259">
    <property type="entry name" value="MFS_trans_sf"/>
</dbReference>
<dbReference type="InterPro" id="IPR020846">
    <property type="entry name" value="MFS_dom"/>
</dbReference>
<dbReference type="PROSITE" id="PS00216">
    <property type="entry name" value="SUGAR_TRANSPORT_1"/>
    <property type="match status" value="1"/>
</dbReference>
<keyword evidence="4 6" id="KW-1133">Transmembrane helix</keyword>
<dbReference type="HOGENOM" id="CLU_001265_30_13_1"/>